<name>K6WY20_9ALTE</name>
<dbReference type="AlphaFoldDB" id="K6WY20"/>
<keyword evidence="2" id="KW-1185">Reference proteome</keyword>
<dbReference type="EMBL" id="BAEN01000018">
    <property type="protein sequence ID" value="GAC13344.1"/>
    <property type="molecule type" value="Genomic_DNA"/>
</dbReference>
<protein>
    <submittedName>
        <fullName evidence="1">Uncharacterized protein</fullName>
    </submittedName>
</protein>
<sequence length="41" mass="4515">MSRVSRVITVALAVAQTIRLAKMADLKSCIMTASYDMKNVK</sequence>
<gene>
    <name evidence="1" type="ORF">GLIP_0698</name>
</gene>
<accession>K6WY20</accession>
<proteinExistence type="predicted"/>
<comment type="caution">
    <text evidence="1">The sequence shown here is derived from an EMBL/GenBank/DDBJ whole genome shotgun (WGS) entry which is preliminary data.</text>
</comment>
<reference evidence="1 2" key="1">
    <citation type="journal article" date="2017" name="Antonie Van Leeuwenhoek">
        <title>Rhizobium rhizosphaerae sp. nov., a novel species isolated from rice rhizosphere.</title>
        <authorList>
            <person name="Zhao J.J."/>
            <person name="Zhang J."/>
            <person name="Zhang R.J."/>
            <person name="Zhang C.W."/>
            <person name="Yin H.Q."/>
            <person name="Zhang X.X."/>
        </authorList>
    </citation>
    <scope>NUCLEOTIDE SEQUENCE [LARGE SCALE GENOMIC DNA]</scope>
    <source>
        <strain evidence="1 2">E3</strain>
    </source>
</reference>
<evidence type="ECO:0000313" key="1">
    <source>
        <dbReference type="EMBL" id="GAC13344.1"/>
    </source>
</evidence>
<evidence type="ECO:0000313" key="2">
    <source>
        <dbReference type="Proteomes" id="UP000006334"/>
    </source>
</evidence>
<dbReference type="Proteomes" id="UP000006334">
    <property type="component" value="Unassembled WGS sequence"/>
</dbReference>
<organism evidence="1 2">
    <name type="scientific">Aliiglaciecola lipolytica E3</name>
    <dbReference type="NCBI Taxonomy" id="1127673"/>
    <lineage>
        <taxon>Bacteria</taxon>
        <taxon>Pseudomonadati</taxon>
        <taxon>Pseudomonadota</taxon>
        <taxon>Gammaproteobacteria</taxon>
        <taxon>Alteromonadales</taxon>
        <taxon>Alteromonadaceae</taxon>
        <taxon>Aliiglaciecola</taxon>
    </lineage>
</organism>